<feature type="region of interest" description="Disordered" evidence="1">
    <location>
        <begin position="82"/>
        <end position="208"/>
    </location>
</feature>
<evidence type="ECO:0000313" key="2">
    <source>
        <dbReference type="EMBL" id="KAK7588095.1"/>
    </source>
</evidence>
<dbReference type="Proteomes" id="UP001367676">
    <property type="component" value="Unassembled WGS sequence"/>
</dbReference>
<feature type="region of interest" description="Disordered" evidence="1">
    <location>
        <begin position="267"/>
        <end position="291"/>
    </location>
</feature>
<accession>A0AAN9Y2Z2</accession>
<protein>
    <submittedName>
        <fullName evidence="2">Uncharacterized protein</fullName>
    </submittedName>
</protein>
<sequence length="333" mass="37520">MNLLAKRKNVDRLRHFKQRLMRAEQSASLAPFLGSTPLTASIQHPAPGAPTAIENLARHVESLRVSTKDTLVVPYEYIPISIEPEPTTPTKALQPSTKTQQTSTRAPPTSTSTEAPAAAESEPQPTHDQTEAELSDKSDETAPSDGISGETSPSEASEVDESTTESDAHSSELSTEPTAAPSQKRASSGKRATKTTKTPPADADRFEELVERQHRENLMRAWRRTHRYRTVPCPSAPPLYLNEPLELVWSETETVNRRRMYNRKKYMQPSETSPRKNLRAGDQQTPPPLKANRTYHLRNAFAKRKPIMSDYFERHYTAHRKPPFKRFNVKFVN</sequence>
<name>A0AAN9Y2Z2_9HEMI</name>
<dbReference type="AlphaFoldDB" id="A0AAN9Y2Z2"/>
<dbReference type="EMBL" id="JBBCAQ010000023">
    <property type="protein sequence ID" value="KAK7588095.1"/>
    <property type="molecule type" value="Genomic_DNA"/>
</dbReference>
<gene>
    <name evidence="2" type="ORF">V9T40_005340</name>
</gene>
<feature type="compositionally biased region" description="Polar residues" evidence="1">
    <location>
        <begin position="171"/>
        <end position="186"/>
    </location>
</feature>
<proteinExistence type="predicted"/>
<comment type="caution">
    <text evidence="2">The sequence shown here is derived from an EMBL/GenBank/DDBJ whole genome shotgun (WGS) entry which is preliminary data.</text>
</comment>
<evidence type="ECO:0000256" key="1">
    <source>
        <dbReference type="SAM" id="MobiDB-lite"/>
    </source>
</evidence>
<feature type="compositionally biased region" description="Basic and acidic residues" evidence="1">
    <location>
        <begin position="128"/>
        <end position="140"/>
    </location>
</feature>
<organism evidence="2 3">
    <name type="scientific">Parthenolecanium corni</name>
    <dbReference type="NCBI Taxonomy" id="536013"/>
    <lineage>
        <taxon>Eukaryota</taxon>
        <taxon>Metazoa</taxon>
        <taxon>Ecdysozoa</taxon>
        <taxon>Arthropoda</taxon>
        <taxon>Hexapoda</taxon>
        <taxon>Insecta</taxon>
        <taxon>Pterygota</taxon>
        <taxon>Neoptera</taxon>
        <taxon>Paraneoptera</taxon>
        <taxon>Hemiptera</taxon>
        <taxon>Sternorrhyncha</taxon>
        <taxon>Coccoidea</taxon>
        <taxon>Coccidae</taxon>
        <taxon>Parthenolecanium</taxon>
    </lineage>
</organism>
<evidence type="ECO:0000313" key="3">
    <source>
        <dbReference type="Proteomes" id="UP001367676"/>
    </source>
</evidence>
<feature type="compositionally biased region" description="Low complexity" evidence="1">
    <location>
        <begin position="99"/>
        <end position="126"/>
    </location>
</feature>
<keyword evidence="3" id="KW-1185">Reference proteome</keyword>
<reference evidence="2 3" key="1">
    <citation type="submission" date="2024-03" db="EMBL/GenBank/DDBJ databases">
        <title>Adaptation during the transition from Ophiocordyceps entomopathogen to insect associate is accompanied by gene loss and intensified selection.</title>
        <authorList>
            <person name="Ward C.M."/>
            <person name="Onetto C.A."/>
            <person name="Borneman A.R."/>
        </authorList>
    </citation>
    <scope>NUCLEOTIDE SEQUENCE [LARGE SCALE GENOMIC DNA]</scope>
    <source>
        <strain evidence="2">AWRI1</strain>
        <tissue evidence="2">Single Adult Female</tissue>
    </source>
</reference>